<dbReference type="PROSITE" id="PS50084">
    <property type="entry name" value="KH_TYPE_1"/>
    <property type="match status" value="1"/>
</dbReference>
<keyword evidence="1" id="KW-0694">RNA-binding</keyword>
<gene>
    <name evidence="3" type="primary">MER1</name>
    <name evidence="3" type="ORF">ATY40_BA7503812</name>
</gene>
<sequence>MWGNKDQNAMNLSQCIYQDLWRLADSSSGILHTTTLRRLRVLENGVEKSPALLTIPVLVREQEVHRWLDSLLATYQIQMQTISELSQFHTEDASLFISIIQLTIDGIWLMVLDKEWLNCGLTLEGVLAAGSHDRYNPLRFHLPYNVVISPISLLDKLTLADCQEVLYHVFKRALHTDTKTLSSFQNLTRYTESKKELPLQTLNQVDVLVTHNLWLTKRQTSYLIGSKGSRIELIRTSSKAKIKIFSALEEELMPKQHISITGTKSQVQKAVFLIQLSLDKLLQGISDW</sequence>
<keyword evidence="4" id="KW-1185">Reference proteome</keyword>
<feature type="domain" description="K Homology" evidence="2">
    <location>
        <begin position="207"/>
        <end position="279"/>
    </location>
</feature>
<dbReference type="InterPro" id="IPR004088">
    <property type="entry name" value="KH_dom_type_1"/>
</dbReference>
<protein>
    <submittedName>
        <fullName evidence="3">BA75_03812T0</fullName>
    </submittedName>
</protein>
<name>A0A1B2JEB0_PICPA</name>
<proteinExistence type="predicted"/>
<accession>A0A1B2JEB0</accession>
<dbReference type="Gene3D" id="3.30.1370.10">
    <property type="entry name" value="K Homology domain, type 1"/>
    <property type="match status" value="1"/>
</dbReference>
<dbReference type="Proteomes" id="UP000094565">
    <property type="component" value="Chromosome 3"/>
</dbReference>
<dbReference type="OrthoDB" id="442947at2759"/>
<dbReference type="SMART" id="SM00322">
    <property type="entry name" value="KH"/>
    <property type="match status" value="1"/>
</dbReference>
<dbReference type="Pfam" id="PF00013">
    <property type="entry name" value="KH_1"/>
    <property type="match status" value="1"/>
</dbReference>
<dbReference type="SUPFAM" id="SSF54791">
    <property type="entry name" value="Eukaryotic type KH-domain (KH-domain type I)"/>
    <property type="match status" value="1"/>
</dbReference>
<evidence type="ECO:0000313" key="3">
    <source>
        <dbReference type="EMBL" id="ANZ76377.1"/>
    </source>
</evidence>
<dbReference type="AlphaFoldDB" id="A0A1B2JEB0"/>
<dbReference type="GO" id="GO:0003723">
    <property type="term" value="F:RNA binding"/>
    <property type="evidence" value="ECO:0007669"/>
    <property type="project" value="UniProtKB-UniRule"/>
</dbReference>
<evidence type="ECO:0000313" key="4">
    <source>
        <dbReference type="Proteomes" id="UP000094565"/>
    </source>
</evidence>
<dbReference type="InterPro" id="IPR004087">
    <property type="entry name" value="KH_dom"/>
</dbReference>
<dbReference type="InterPro" id="IPR036612">
    <property type="entry name" value="KH_dom_type_1_sf"/>
</dbReference>
<organism evidence="3 4">
    <name type="scientific">Komagataella pastoris</name>
    <name type="common">Yeast</name>
    <name type="synonym">Pichia pastoris</name>
    <dbReference type="NCBI Taxonomy" id="4922"/>
    <lineage>
        <taxon>Eukaryota</taxon>
        <taxon>Fungi</taxon>
        <taxon>Dikarya</taxon>
        <taxon>Ascomycota</taxon>
        <taxon>Saccharomycotina</taxon>
        <taxon>Pichiomycetes</taxon>
        <taxon>Pichiales</taxon>
        <taxon>Pichiaceae</taxon>
        <taxon>Komagataella</taxon>
    </lineage>
</organism>
<reference evidence="3 4" key="1">
    <citation type="submission" date="2016-02" db="EMBL/GenBank/DDBJ databases">
        <title>Comparative genomic and transcriptomic foundation for Pichia pastoris.</title>
        <authorList>
            <person name="Love K.R."/>
            <person name="Shah K.A."/>
            <person name="Whittaker C.A."/>
            <person name="Wu J."/>
            <person name="Bartlett M.C."/>
            <person name="Ma D."/>
            <person name="Leeson R.L."/>
            <person name="Priest M."/>
            <person name="Young S.K."/>
            <person name="Love J.C."/>
        </authorList>
    </citation>
    <scope>NUCLEOTIDE SEQUENCE [LARGE SCALE GENOMIC DNA]</scope>
    <source>
        <strain evidence="3 4">ATCC 28485</strain>
    </source>
</reference>
<dbReference type="CDD" id="cd00105">
    <property type="entry name" value="KH-I"/>
    <property type="match status" value="1"/>
</dbReference>
<evidence type="ECO:0000259" key="2">
    <source>
        <dbReference type="SMART" id="SM00322"/>
    </source>
</evidence>
<evidence type="ECO:0000256" key="1">
    <source>
        <dbReference type="PROSITE-ProRule" id="PRU00117"/>
    </source>
</evidence>
<dbReference type="EMBL" id="CP014586">
    <property type="protein sequence ID" value="ANZ76377.1"/>
    <property type="molecule type" value="Genomic_DNA"/>
</dbReference>